<evidence type="ECO:0000313" key="12">
    <source>
        <dbReference type="EMBL" id="VFU11107.1"/>
    </source>
</evidence>
<comment type="pathway">
    <text evidence="1 9">Cell wall biogenesis; peptidoglycan biosynthesis.</text>
</comment>
<name>A0A4U8Z675_METTU</name>
<feature type="domain" description="L,D-TPase catalytic" evidence="11">
    <location>
        <begin position="1"/>
        <end position="110"/>
    </location>
</feature>
<protein>
    <recommendedName>
        <fullName evidence="11">L,D-TPase catalytic domain-containing protein</fullName>
    </recommendedName>
</protein>
<dbReference type="EMBL" id="LR536450">
    <property type="protein sequence ID" value="VFU11107.1"/>
    <property type="molecule type" value="Genomic_DNA"/>
</dbReference>
<keyword evidence="6 9" id="KW-0133">Cell shape</keyword>
<evidence type="ECO:0000256" key="1">
    <source>
        <dbReference type="ARBA" id="ARBA00004752"/>
    </source>
</evidence>
<dbReference type="Pfam" id="PF03734">
    <property type="entry name" value="YkuD"/>
    <property type="match status" value="1"/>
</dbReference>
<gene>
    <name evidence="12" type="ORF">MTUNDRAET4_4226</name>
</gene>
<dbReference type="InterPro" id="IPR038063">
    <property type="entry name" value="Transpep_catalytic_dom"/>
</dbReference>
<keyword evidence="7 9" id="KW-0573">Peptidoglycan synthesis</keyword>
<dbReference type="GO" id="GO:0016757">
    <property type="term" value="F:glycosyltransferase activity"/>
    <property type="evidence" value="ECO:0007669"/>
    <property type="project" value="UniProtKB-KW"/>
</dbReference>
<evidence type="ECO:0000256" key="5">
    <source>
        <dbReference type="ARBA" id="ARBA00022801"/>
    </source>
</evidence>
<accession>A0A4U8Z675</accession>
<dbReference type="KEGG" id="mtun:MTUNDRAET4_4226"/>
<dbReference type="Gene3D" id="2.40.440.10">
    <property type="entry name" value="L,D-transpeptidase catalytic domain-like"/>
    <property type="match status" value="1"/>
</dbReference>
<evidence type="ECO:0000313" key="13">
    <source>
        <dbReference type="Proteomes" id="UP000294360"/>
    </source>
</evidence>
<feature type="region of interest" description="Disordered" evidence="10">
    <location>
        <begin position="1"/>
        <end position="29"/>
    </location>
</feature>
<evidence type="ECO:0000259" key="11">
    <source>
        <dbReference type="PROSITE" id="PS52029"/>
    </source>
</evidence>
<keyword evidence="8 9" id="KW-0961">Cell wall biogenesis/degradation</keyword>
<dbReference type="GO" id="GO:0008360">
    <property type="term" value="P:regulation of cell shape"/>
    <property type="evidence" value="ECO:0007669"/>
    <property type="project" value="UniProtKB-UniRule"/>
</dbReference>
<proteinExistence type="inferred from homology"/>
<evidence type="ECO:0000256" key="3">
    <source>
        <dbReference type="ARBA" id="ARBA00022676"/>
    </source>
</evidence>
<dbReference type="InterPro" id="IPR050979">
    <property type="entry name" value="LD-transpeptidase"/>
</dbReference>
<dbReference type="PANTHER" id="PTHR30582:SF24">
    <property type="entry name" value="L,D-TRANSPEPTIDASE ERFK_SRFK-RELATED"/>
    <property type="match status" value="1"/>
</dbReference>
<dbReference type="GO" id="GO:0018104">
    <property type="term" value="P:peptidoglycan-protein cross-linking"/>
    <property type="evidence" value="ECO:0007669"/>
    <property type="project" value="TreeGrafter"/>
</dbReference>
<evidence type="ECO:0000256" key="2">
    <source>
        <dbReference type="ARBA" id="ARBA00005992"/>
    </source>
</evidence>
<dbReference type="AlphaFoldDB" id="A0A4U8Z675"/>
<dbReference type="Proteomes" id="UP000294360">
    <property type="component" value="Chromosome"/>
</dbReference>
<dbReference type="UniPathway" id="UPA00219"/>
<evidence type="ECO:0000256" key="4">
    <source>
        <dbReference type="ARBA" id="ARBA00022679"/>
    </source>
</evidence>
<feature type="compositionally biased region" description="Basic and acidic residues" evidence="10">
    <location>
        <begin position="1"/>
        <end position="11"/>
    </location>
</feature>
<feature type="active site" description="Proton donor/acceptor" evidence="9">
    <location>
        <position position="70"/>
    </location>
</feature>
<sequence>MASESGVRDLNGKAARGSAARRNGHAGLRQRKCCSAGRTFLNRWTAALNPLGARALYLFQGNKDTLFRIHGTNEPDTIGKAVSSGCIRMMNADVIDLYQRVGVGTRVVVE</sequence>
<dbReference type="PANTHER" id="PTHR30582">
    <property type="entry name" value="L,D-TRANSPEPTIDASE"/>
    <property type="match status" value="1"/>
</dbReference>
<reference evidence="12 13" key="1">
    <citation type="submission" date="2019-03" db="EMBL/GenBank/DDBJ databases">
        <authorList>
            <person name="Kox A.R. M."/>
        </authorList>
    </citation>
    <scope>NUCLEOTIDE SEQUENCE [LARGE SCALE GENOMIC DNA]</scope>
    <source>
        <strain evidence="12">MTUNDRAET4 annotated genome</strain>
    </source>
</reference>
<dbReference type="GO" id="GO:0005576">
    <property type="term" value="C:extracellular region"/>
    <property type="evidence" value="ECO:0007669"/>
    <property type="project" value="TreeGrafter"/>
</dbReference>
<evidence type="ECO:0000256" key="8">
    <source>
        <dbReference type="ARBA" id="ARBA00023316"/>
    </source>
</evidence>
<dbReference type="PROSITE" id="PS52029">
    <property type="entry name" value="LD_TPASE"/>
    <property type="match status" value="1"/>
</dbReference>
<keyword evidence="5" id="KW-0378">Hydrolase</keyword>
<dbReference type="CDD" id="cd16913">
    <property type="entry name" value="YkuD_like"/>
    <property type="match status" value="1"/>
</dbReference>
<evidence type="ECO:0000256" key="6">
    <source>
        <dbReference type="ARBA" id="ARBA00022960"/>
    </source>
</evidence>
<dbReference type="GO" id="GO:0071555">
    <property type="term" value="P:cell wall organization"/>
    <property type="evidence" value="ECO:0007669"/>
    <property type="project" value="UniProtKB-UniRule"/>
</dbReference>
<feature type="active site" description="Nucleophile" evidence="9">
    <location>
        <position position="86"/>
    </location>
</feature>
<comment type="similarity">
    <text evidence="2">Belongs to the YkuD family.</text>
</comment>
<dbReference type="SUPFAM" id="SSF141523">
    <property type="entry name" value="L,D-transpeptidase catalytic domain-like"/>
    <property type="match status" value="1"/>
</dbReference>
<dbReference type="GO" id="GO:0071972">
    <property type="term" value="F:peptidoglycan L,D-transpeptidase activity"/>
    <property type="evidence" value="ECO:0007669"/>
    <property type="project" value="TreeGrafter"/>
</dbReference>
<keyword evidence="4" id="KW-0808">Transferase</keyword>
<dbReference type="InterPro" id="IPR005490">
    <property type="entry name" value="LD_TPept_cat_dom"/>
</dbReference>
<keyword evidence="3" id="KW-0328">Glycosyltransferase</keyword>
<evidence type="ECO:0000256" key="9">
    <source>
        <dbReference type="PROSITE-ProRule" id="PRU01373"/>
    </source>
</evidence>
<evidence type="ECO:0000256" key="7">
    <source>
        <dbReference type="ARBA" id="ARBA00022984"/>
    </source>
</evidence>
<organism evidence="12 13">
    <name type="scientific">Methylocella tundrae</name>
    <dbReference type="NCBI Taxonomy" id="227605"/>
    <lineage>
        <taxon>Bacteria</taxon>
        <taxon>Pseudomonadati</taxon>
        <taxon>Pseudomonadota</taxon>
        <taxon>Alphaproteobacteria</taxon>
        <taxon>Hyphomicrobiales</taxon>
        <taxon>Beijerinckiaceae</taxon>
        <taxon>Methylocella</taxon>
    </lineage>
</organism>
<evidence type="ECO:0000256" key="10">
    <source>
        <dbReference type="SAM" id="MobiDB-lite"/>
    </source>
</evidence>